<name>A0AAP0P982_9MAGN</name>
<reference evidence="1 2" key="1">
    <citation type="submission" date="2024-01" db="EMBL/GenBank/DDBJ databases">
        <title>Genome assemblies of Stephania.</title>
        <authorList>
            <person name="Yang L."/>
        </authorList>
    </citation>
    <scope>NUCLEOTIDE SEQUENCE [LARGE SCALE GENOMIC DNA]</scope>
    <source>
        <strain evidence="1">YNDBR</strain>
        <tissue evidence="1">Leaf</tissue>
    </source>
</reference>
<dbReference type="Proteomes" id="UP001420932">
    <property type="component" value="Unassembled WGS sequence"/>
</dbReference>
<evidence type="ECO:0000313" key="2">
    <source>
        <dbReference type="Proteomes" id="UP001420932"/>
    </source>
</evidence>
<sequence>MSKVQNSLDMQMALLGLQCTRFFLGKTPKNHQQERKEAITGVLCAYIDATRRRIA</sequence>
<comment type="caution">
    <text evidence="1">The sequence shown here is derived from an EMBL/GenBank/DDBJ whole genome shotgun (WGS) entry which is preliminary data.</text>
</comment>
<dbReference type="EMBL" id="JBBNAF010000006">
    <property type="protein sequence ID" value="KAK9135953.1"/>
    <property type="molecule type" value="Genomic_DNA"/>
</dbReference>
<organism evidence="1 2">
    <name type="scientific">Stephania yunnanensis</name>
    <dbReference type="NCBI Taxonomy" id="152371"/>
    <lineage>
        <taxon>Eukaryota</taxon>
        <taxon>Viridiplantae</taxon>
        <taxon>Streptophyta</taxon>
        <taxon>Embryophyta</taxon>
        <taxon>Tracheophyta</taxon>
        <taxon>Spermatophyta</taxon>
        <taxon>Magnoliopsida</taxon>
        <taxon>Ranunculales</taxon>
        <taxon>Menispermaceae</taxon>
        <taxon>Menispermoideae</taxon>
        <taxon>Cissampelideae</taxon>
        <taxon>Stephania</taxon>
    </lineage>
</organism>
<dbReference type="AlphaFoldDB" id="A0AAP0P982"/>
<protein>
    <submittedName>
        <fullName evidence="1">Uncharacterized protein</fullName>
    </submittedName>
</protein>
<gene>
    <name evidence="1" type="ORF">Syun_015283</name>
</gene>
<accession>A0AAP0P982</accession>
<proteinExistence type="predicted"/>
<keyword evidence="2" id="KW-1185">Reference proteome</keyword>
<evidence type="ECO:0000313" key="1">
    <source>
        <dbReference type="EMBL" id="KAK9135953.1"/>
    </source>
</evidence>